<gene>
    <name evidence="2" type="ORF">ACFSUT_03040</name>
</gene>
<dbReference type="RefSeq" id="WP_350539775.1">
    <property type="nucleotide sequence ID" value="NZ_JBHUKQ010000002.1"/>
</dbReference>
<name>A0ABW5HRA3_9PSEU</name>
<sequence>MAERDYLTAAVFDANCFGYGRPDLNYLEFLARRLAEVGIETWVPEPVAWEWAQHVADDWDAMRVRLGDEHRRVKKAGLSSFESPYGDVAEVADAFLVKLGELSNVTLVPLSSNNARQGLRDQILQLAPGRRKEGVKTGASDSAWLRDVLDRTERDVARLLFVSEDKDLRAALAAWGYAEPLTRPLKDLLATLFVVTVDSGAATQVLLRYLLDTLPAEQGANVFDVGEAPDLQSVVERIIDPPEESPRIDNVTISRVTKLAGIVSVTVEVTDRGQPQGADGGDGEPDVSKRGMYGQFEQKSPHTVQATVMLLADAEAAVSRYDADDRYVTTVTTVPDVLLRANMVFDLEAGVVVAVRPEGEVAAFGHHDAYDDENDAYFAVLEEIGDLVPGLEMSEKLAMSESFDEEINGRKVHVEYRAIDAGEWVLHVEIDEHEAELSCWYDVGARVWDGKDSFDMPGAYPMSVSISASSNPAWALSGWIIERLYG</sequence>
<comment type="caution">
    <text evidence="2">The sequence shown here is derived from an EMBL/GenBank/DDBJ whole genome shotgun (WGS) entry which is preliminary data.</text>
</comment>
<dbReference type="Proteomes" id="UP001597542">
    <property type="component" value="Unassembled WGS sequence"/>
</dbReference>
<evidence type="ECO:0008006" key="4">
    <source>
        <dbReference type="Google" id="ProtNLM"/>
    </source>
</evidence>
<protein>
    <recommendedName>
        <fullName evidence="4">NYN domain-containing protein</fullName>
    </recommendedName>
</protein>
<organism evidence="2 3">
    <name type="scientific">Amycolatopsis albidoflavus</name>
    <dbReference type="NCBI Taxonomy" id="102226"/>
    <lineage>
        <taxon>Bacteria</taxon>
        <taxon>Bacillati</taxon>
        <taxon>Actinomycetota</taxon>
        <taxon>Actinomycetes</taxon>
        <taxon>Pseudonocardiales</taxon>
        <taxon>Pseudonocardiaceae</taxon>
        <taxon>Amycolatopsis</taxon>
    </lineage>
</organism>
<keyword evidence="3" id="KW-1185">Reference proteome</keyword>
<evidence type="ECO:0000256" key="1">
    <source>
        <dbReference type="SAM" id="MobiDB-lite"/>
    </source>
</evidence>
<accession>A0ABW5HRA3</accession>
<dbReference type="EMBL" id="JBHUKQ010000002">
    <property type="protein sequence ID" value="MFD2479237.1"/>
    <property type="molecule type" value="Genomic_DNA"/>
</dbReference>
<reference evidence="3" key="1">
    <citation type="journal article" date="2019" name="Int. J. Syst. Evol. Microbiol.">
        <title>The Global Catalogue of Microorganisms (GCM) 10K type strain sequencing project: providing services to taxonomists for standard genome sequencing and annotation.</title>
        <authorList>
            <consortium name="The Broad Institute Genomics Platform"/>
            <consortium name="The Broad Institute Genome Sequencing Center for Infectious Disease"/>
            <person name="Wu L."/>
            <person name="Ma J."/>
        </authorList>
    </citation>
    <scope>NUCLEOTIDE SEQUENCE [LARGE SCALE GENOMIC DNA]</scope>
    <source>
        <strain evidence="3">CGMCC 4.7638</strain>
    </source>
</reference>
<feature type="region of interest" description="Disordered" evidence="1">
    <location>
        <begin position="270"/>
        <end position="291"/>
    </location>
</feature>
<evidence type="ECO:0000313" key="2">
    <source>
        <dbReference type="EMBL" id="MFD2479237.1"/>
    </source>
</evidence>
<proteinExistence type="predicted"/>
<evidence type="ECO:0000313" key="3">
    <source>
        <dbReference type="Proteomes" id="UP001597542"/>
    </source>
</evidence>